<keyword evidence="1" id="KW-1133">Transmembrane helix</keyword>
<evidence type="ECO:0000256" key="1">
    <source>
        <dbReference type="SAM" id="Phobius"/>
    </source>
</evidence>
<dbReference type="EMBL" id="CP019030">
    <property type="protein sequence ID" value="APU46336.1"/>
    <property type="molecule type" value="Genomic_DNA"/>
</dbReference>
<dbReference type="OrthoDB" id="2293053at2"/>
<sequence>MSKSYSINDISKIIFKNIILILVLAFVGMGGLGFYAKHKQTTTYTAERSMLISHNLERVDYKNSQAMADMDMMQTYADLIQDRQVMAQARKKLPKSLQRKYSVADLQSAVDSKNRIGEVILDIHAKAGEAKDATAIVNAVAEAAKQELPKMKAGMGQVKLLSKAYTSDAKSETTPSAKKYAILGFALGALLGMVIAFVLTTFKHLIK</sequence>
<dbReference type="RefSeq" id="WP_075667516.1">
    <property type="nucleotide sequence ID" value="NZ_CP019030.1"/>
</dbReference>
<name>A0A1L7GW91_LIMFE</name>
<dbReference type="AlphaFoldDB" id="A0A1L7GW91"/>
<dbReference type="Proteomes" id="UP000185427">
    <property type="component" value="Chromosome"/>
</dbReference>
<protein>
    <recommendedName>
        <fullName evidence="4">Capsular polysaccharide biosynthesis protein CpsC</fullName>
    </recommendedName>
</protein>
<reference evidence="2 3" key="1">
    <citation type="submission" date="2016-12" db="EMBL/GenBank/DDBJ databases">
        <title>Complete Genome Sequence of Lactobacillus fermentum Strain SNUV175, a Probiotic for Treatment of Bacterial Vaginosis.</title>
        <authorList>
            <person name="Lee S."/>
            <person name="You H.J."/>
            <person name="Kwon B."/>
            <person name="Ko G."/>
        </authorList>
    </citation>
    <scope>NUCLEOTIDE SEQUENCE [LARGE SCALE GENOMIC DNA]</scope>
    <source>
        <strain evidence="2 3">SNUV175</strain>
    </source>
</reference>
<proteinExistence type="predicted"/>
<accession>A0A1L7GW91</accession>
<keyword evidence="1" id="KW-0812">Transmembrane</keyword>
<evidence type="ECO:0008006" key="4">
    <source>
        <dbReference type="Google" id="ProtNLM"/>
    </source>
</evidence>
<gene>
    <name evidence="2" type="ORF">BUW47_07885</name>
</gene>
<dbReference type="PANTHER" id="PTHR32309">
    <property type="entry name" value="TYROSINE-PROTEIN KINASE"/>
    <property type="match status" value="1"/>
</dbReference>
<feature type="transmembrane region" description="Helical" evidence="1">
    <location>
        <begin position="13"/>
        <end position="35"/>
    </location>
</feature>
<organism evidence="2 3">
    <name type="scientific">Limosilactobacillus fermentum</name>
    <name type="common">Lactobacillus fermentum</name>
    <dbReference type="NCBI Taxonomy" id="1613"/>
    <lineage>
        <taxon>Bacteria</taxon>
        <taxon>Bacillati</taxon>
        <taxon>Bacillota</taxon>
        <taxon>Bacilli</taxon>
        <taxon>Lactobacillales</taxon>
        <taxon>Lactobacillaceae</taxon>
        <taxon>Limosilactobacillus</taxon>
    </lineage>
</organism>
<dbReference type="PANTHER" id="PTHR32309:SF31">
    <property type="entry name" value="CAPSULAR EXOPOLYSACCHARIDE FAMILY"/>
    <property type="match status" value="1"/>
</dbReference>
<evidence type="ECO:0000313" key="3">
    <source>
        <dbReference type="Proteomes" id="UP000185427"/>
    </source>
</evidence>
<feature type="transmembrane region" description="Helical" evidence="1">
    <location>
        <begin position="180"/>
        <end position="202"/>
    </location>
</feature>
<dbReference type="InterPro" id="IPR050445">
    <property type="entry name" value="Bact_polysacc_biosynth/exp"/>
</dbReference>
<evidence type="ECO:0000313" key="2">
    <source>
        <dbReference type="EMBL" id="APU46336.1"/>
    </source>
</evidence>
<keyword evidence="1" id="KW-0472">Membrane</keyword>